<reference evidence="1 2" key="1">
    <citation type="submission" date="2019-11" db="EMBL/GenBank/DDBJ databases">
        <authorList>
            <person name="He Y."/>
        </authorList>
    </citation>
    <scope>NUCLEOTIDE SEQUENCE [LARGE SCALE GENOMIC DNA]</scope>
    <source>
        <strain evidence="1 2">SCSIO 58843</strain>
    </source>
</reference>
<dbReference type="EMBL" id="CP045851">
    <property type="protein sequence ID" value="QGG96966.1"/>
    <property type="molecule type" value="Genomic_DNA"/>
</dbReference>
<proteinExistence type="predicted"/>
<keyword evidence="2" id="KW-1185">Reference proteome</keyword>
<evidence type="ECO:0000313" key="2">
    <source>
        <dbReference type="Proteomes" id="UP000334019"/>
    </source>
</evidence>
<accession>A0A5Q2RR81</accession>
<dbReference type="KEGG" id="atq:GH723_04230"/>
<evidence type="ECO:0000313" key="1">
    <source>
        <dbReference type="EMBL" id="QGG96966.1"/>
    </source>
</evidence>
<sequence>MEVVVLVGKAAQKAWAIAKPPLPRSIAVLRCPHPSPQNVNTRPAARQEILDAFADAAARLVASDASRTTCPSCGTGGVPETSHLAGGTYVCPRCSRTWSGPAAG</sequence>
<name>A0A5Q2RR81_9ACTN</name>
<gene>
    <name evidence="1" type="ORF">GH723_04230</name>
</gene>
<dbReference type="SUPFAM" id="SSF52141">
    <property type="entry name" value="Uracil-DNA glycosylase-like"/>
    <property type="match status" value="1"/>
</dbReference>
<dbReference type="InterPro" id="IPR036895">
    <property type="entry name" value="Uracil-DNA_glycosylase-like_sf"/>
</dbReference>
<organism evidence="1 2">
    <name type="scientific">Actinomarinicola tropica</name>
    <dbReference type="NCBI Taxonomy" id="2789776"/>
    <lineage>
        <taxon>Bacteria</taxon>
        <taxon>Bacillati</taxon>
        <taxon>Actinomycetota</taxon>
        <taxon>Acidimicrobiia</taxon>
        <taxon>Acidimicrobiales</taxon>
        <taxon>Iamiaceae</taxon>
        <taxon>Actinomarinicola</taxon>
    </lineage>
</organism>
<protein>
    <submittedName>
        <fullName evidence="1">Uncharacterized protein</fullName>
    </submittedName>
</protein>
<dbReference type="Proteomes" id="UP000334019">
    <property type="component" value="Chromosome"/>
</dbReference>
<dbReference type="AlphaFoldDB" id="A0A5Q2RR81"/>